<dbReference type="Gene3D" id="1.10.510.10">
    <property type="entry name" value="Transferase(Phosphotransferase) domain 1"/>
    <property type="match status" value="1"/>
</dbReference>
<dbReference type="GO" id="GO:0005634">
    <property type="term" value="C:nucleus"/>
    <property type="evidence" value="ECO:0007669"/>
    <property type="project" value="UniProtKB-SubCell"/>
</dbReference>
<keyword evidence="8" id="KW-0539">Nucleus</keyword>
<organism evidence="15">
    <name type="scientific">Coccolithus braarudii</name>
    <dbReference type="NCBI Taxonomy" id="221442"/>
    <lineage>
        <taxon>Eukaryota</taxon>
        <taxon>Haptista</taxon>
        <taxon>Haptophyta</taxon>
        <taxon>Prymnesiophyceae</taxon>
        <taxon>Coccolithales</taxon>
        <taxon>Coccolithaceae</taxon>
        <taxon>Coccolithus</taxon>
    </lineage>
</organism>
<evidence type="ECO:0000256" key="9">
    <source>
        <dbReference type="ARBA" id="ARBA00047811"/>
    </source>
</evidence>
<comment type="catalytic activity">
    <reaction evidence="10">
        <text>L-seryl-[protein] + ATP = O-phospho-L-seryl-[protein] + ADP + H(+)</text>
        <dbReference type="Rhea" id="RHEA:17989"/>
        <dbReference type="Rhea" id="RHEA-COMP:9863"/>
        <dbReference type="Rhea" id="RHEA-COMP:11604"/>
        <dbReference type="ChEBI" id="CHEBI:15378"/>
        <dbReference type="ChEBI" id="CHEBI:29999"/>
        <dbReference type="ChEBI" id="CHEBI:30616"/>
        <dbReference type="ChEBI" id="CHEBI:83421"/>
        <dbReference type="ChEBI" id="CHEBI:456216"/>
        <dbReference type="EC" id="2.7.11.22"/>
    </reaction>
</comment>
<keyword evidence="6" id="KW-0418">Kinase</keyword>
<evidence type="ECO:0000256" key="8">
    <source>
        <dbReference type="ARBA" id="ARBA00023242"/>
    </source>
</evidence>
<sequence length="509" mass="57283">MAEAGPSNWGSRSVELFEKVEQVGEGTYGQVYKARNKETGDVVALKRVRMDNEKEGFPITAIREIKILKVLNHKNIVRLKEIVTSQATEYNQGKGSIYMVMEFCDHDLTGLTDAGQRFTTAQIKCYMKQLLEGMAYCHKNRVLHRDIKGSNLLINDEGQLKLADFGLARPFDDQQRNYTNRVITLWYRPPELLLGSSQYGPSIDMWSVGCIFAELLLRKPILPGRDEYEQLNLIFRLLGTPTEETWPGVTQLTHYEMICGAERSRYNNRFDEKFVDVDPTAKSLLKRFLSMDPSKRISAVDALDDDYFWTEPLPAKPENLPKYPPSHEFTAKKKKQQAQQQAQQLTGQHHPSGQQHPSQQHQQHQHQQQPQQQHHHHHPGGHHGHGGTGQYNHHAPPYQGHQQHGYAHRQQGQHGGHLPQKRYRDMPGGGYEAFGRSNNNAMPPGFQRPPGFGGGHNSQQHQGGPPPPHGGPHRSGGPRGQPPHHLKAPPGGGGGYPGGHNSHGGSWQR</sequence>
<dbReference type="GO" id="GO:0005524">
    <property type="term" value="F:ATP binding"/>
    <property type="evidence" value="ECO:0007669"/>
    <property type="project" value="UniProtKB-UniRule"/>
</dbReference>
<dbReference type="GO" id="GO:0008353">
    <property type="term" value="F:RNA polymerase II CTD heptapeptide repeat kinase activity"/>
    <property type="evidence" value="ECO:0007669"/>
    <property type="project" value="UniProtKB-EC"/>
</dbReference>
<dbReference type="SMART" id="SM00220">
    <property type="entry name" value="S_TKc"/>
    <property type="match status" value="1"/>
</dbReference>
<dbReference type="InterPro" id="IPR050108">
    <property type="entry name" value="CDK"/>
</dbReference>
<dbReference type="FunFam" id="1.10.510.10:FF:000273">
    <property type="entry name" value="Cyclin-dependent kinase C-2"/>
    <property type="match status" value="1"/>
</dbReference>
<evidence type="ECO:0000256" key="3">
    <source>
        <dbReference type="ARBA" id="ARBA00022527"/>
    </source>
</evidence>
<feature type="binding site" evidence="12">
    <location>
        <position position="46"/>
    </location>
    <ligand>
        <name>ATP</name>
        <dbReference type="ChEBI" id="CHEBI:30616"/>
    </ligand>
</feature>
<protein>
    <recommendedName>
        <fullName evidence="14">Protein kinase domain-containing protein</fullName>
    </recommendedName>
</protein>
<dbReference type="SUPFAM" id="SSF56112">
    <property type="entry name" value="Protein kinase-like (PK-like)"/>
    <property type="match status" value="1"/>
</dbReference>
<dbReference type="AlphaFoldDB" id="A0A7S0PYX2"/>
<reference evidence="15" key="1">
    <citation type="submission" date="2021-01" db="EMBL/GenBank/DDBJ databases">
        <authorList>
            <person name="Corre E."/>
            <person name="Pelletier E."/>
            <person name="Niang G."/>
            <person name="Scheremetjew M."/>
            <person name="Finn R."/>
            <person name="Kale V."/>
            <person name="Holt S."/>
            <person name="Cochrane G."/>
            <person name="Meng A."/>
            <person name="Brown T."/>
            <person name="Cohen L."/>
        </authorList>
    </citation>
    <scope>NUCLEOTIDE SEQUENCE</scope>
    <source>
        <strain evidence="15">PLY182g</strain>
    </source>
</reference>
<dbReference type="PROSITE" id="PS50011">
    <property type="entry name" value="PROTEIN_KINASE_DOM"/>
    <property type="match status" value="1"/>
</dbReference>
<dbReference type="PROSITE" id="PS00108">
    <property type="entry name" value="PROTEIN_KINASE_ST"/>
    <property type="match status" value="1"/>
</dbReference>
<comment type="similarity">
    <text evidence="2">Belongs to the protein kinase superfamily. CMGC Ser/Thr protein kinase family. CDC2/CDKX subfamily.</text>
</comment>
<dbReference type="PROSITE" id="PS00107">
    <property type="entry name" value="PROTEIN_KINASE_ATP"/>
    <property type="match status" value="1"/>
</dbReference>
<dbReference type="GO" id="GO:0032968">
    <property type="term" value="P:positive regulation of transcription elongation by RNA polymerase II"/>
    <property type="evidence" value="ECO:0007669"/>
    <property type="project" value="TreeGrafter"/>
</dbReference>
<evidence type="ECO:0000256" key="1">
    <source>
        <dbReference type="ARBA" id="ARBA00004123"/>
    </source>
</evidence>
<feature type="compositionally biased region" description="Low complexity" evidence="13">
    <location>
        <begin position="337"/>
        <end position="372"/>
    </location>
</feature>
<dbReference type="FunFam" id="3.30.200.20:FF:000074">
    <property type="entry name" value="cyclin-dependent kinase 12 isoform X2"/>
    <property type="match status" value="1"/>
</dbReference>
<accession>A0A7S0PYX2</accession>
<comment type="subcellular location">
    <subcellularLocation>
        <location evidence="1">Nucleus</location>
    </subcellularLocation>
</comment>
<dbReference type="EMBL" id="HBEY01015477">
    <property type="protein sequence ID" value="CAD8604141.1"/>
    <property type="molecule type" value="Transcribed_RNA"/>
</dbReference>
<dbReference type="Pfam" id="PF00069">
    <property type="entry name" value="Pkinase"/>
    <property type="match status" value="1"/>
</dbReference>
<name>A0A7S0PYX2_9EUKA</name>
<feature type="region of interest" description="Disordered" evidence="13">
    <location>
        <begin position="312"/>
        <end position="509"/>
    </location>
</feature>
<feature type="compositionally biased region" description="Basic residues" evidence="13">
    <location>
        <begin position="373"/>
        <end position="385"/>
    </location>
</feature>
<dbReference type="GO" id="GO:0004693">
    <property type="term" value="F:cyclin-dependent protein serine/threonine kinase activity"/>
    <property type="evidence" value="ECO:0007669"/>
    <property type="project" value="UniProtKB-EC"/>
</dbReference>
<dbReference type="PANTHER" id="PTHR24056">
    <property type="entry name" value="CELL DIVISION PROTEIN KINASE"/>
    <property type="match status" value="1"/>
</dbReference>
<proteinExistence type="inferred from homology"/>
<evidence type="ECO:0000256" key="12">
    <source>
        <dbReference type="PROSITE-ProRule" id="PRU10141"/>
    </source>
</evidence>
<dbReference type="InterPro" id="IPR017441">
    <property type="entry name" value="Protein_kinase_ATP_BS"/>
</dbReference>
<comment type="catalytic activity">
    <reaction evidence="9">
        <text>L-threonyl-[protein] + ATP = O-phospho-L-threonyl-[protein] + ADP + H(+)</text>
        <dbReference type="Rhea" id="RHEA:46608"/>
        <dbReference type="Rhea" id="RHEA-COMP:11060"/>
        <dbReference type="Rhea" id="RHEA-COMP:11605"/>
        <dbReference type="ChEBI" id="CHEBI:15378"/>
        <dbReference type="ChEBI" id="CHEBI:30013"/>
        <dbReference type="ChEBI" id="CHEBI:30616"/>
        <dbReference type="ChEBI" id="CHEBI:61977"/>
        <dbReference type="ChEBI" id="CHEBI:456216"/>
        <dbReference type="EC" id="2.7.11.22"/>
    </reaction>
</comment>
<evidence type="ECO:0000256" key="10">
    <source>
        <dbReference type="ARBA" id="ARBA00048367"/>
    </source>
</evidence>
<evidence type="ECO:0000256" key="5">
    <source>
        <dbReference type="ARBA" id="ARBA00022741"/>
    </source>
</evidence>
<evidence type="ECO:0000256" key="11">
    <source>
        <dbReference type="ARBA" id="ARBA00049280"/>
    </source>
</evidence>
<evidence type="ECO:0000256" key="4">
    <source>
        <dbReference type="ARBA" id="ARBA00022679"/>
    </source>
</evidence>
<dbReference type="GO" id="GO:0000307">
    <property type="term" value="C:cyclin-dependent protein kinase holoenzyme complex"/>
    <property type="evidence" value="ECO:0007669"/>
    <property type="project" value="TreeGrafter"/>
</dbReference>
<keyword evidence="5 12" id="KW-0547">Nucleotide-binding</keyword>
<evidence type="ECO:0000256" key="2">
    <source>
        <dbReference type="ARBA" id="ARBA00006485"/>
    </source>
</evidence>
<keyword evidence="7 12" id="KW-0067">ATP-binding</keyword>
<evidence type="ECO:0000313" key="15">
    <source>
        <dbReference type="EMBL" id="CAD8604141.1"/>
    </source>
</evidence>
<feature type="domain" description="Protein kinase" evidence="14">
    <location>
        <begin position="17"/>
        <end position="308"/>
    </location>
</feature>
<gene>
    <name evidence="15" type="ORF">CPEL01642_LOCUS7476</name>
</gene>
<dbReference type="InterPro" id="IPR011009">
    <property type="entry name" value="Kinase-like_dom_sf"/>
</dbReference>
<keyword evidence="3" id="KW-0723">Serine/threonine-protein kinase</keyword>
<dbReference type="InterPro" id="IPR000719">
    <property type="entry name" value="Prot_kinase_dom"/>
</dbReference>
<evidence type="ECO:0000256" key="13">
    <source>
        <dbReference type="SAM" id="MobiDB-lite"/>
    </source>
</evidence>
<evidence type="ECO:0000259" key="14">
    <source>
        <dbReference type="PROSITE" id="PS50011"/>
    </source>
</evidence>
<feature type="compositionally biased region" description="Gly residues" evidence="13">
    <location>
        <begin position="490"/>
        <end position="502"/>
    </location>
</feature>
<evidence type="ECO:0000256" key="7">
    <source>
        <dbReference type="ARBA" id="ARBA00022840"/>
    </source>
</evidence>
<dbReference type="InterPro" id="IPR008271">
    <property type="entry name" value="Ser/Thr_kinase_AS"/>
</dbReference>
<comment type="catalytic activity">
    <reaction evidence="11">
        <text>[DNA-directed RNA polymerase] + ATP = phospho-[DNA-directed RNA polymerase] + ADP + H(+)</text>
        <dbReference type="Rhea" id="RHEA:10216"/>
        <dbReference type="Rhea" id="RHEA-COMP:11321"/>
        <dbReference type="Rhea" id="RHEA-COMP:11322"/>
        <dbReference type="ChEBI" id="CHEBI:15378"/>
        <dbReference type="ChEBI" id="CHEBI:30616"/>
        <dbReference type="ChEBI" id="CHEBI:43176"/>
        <dbReference type="ChEBI" id="CHEBI:68546"/>
        <dbReference type="ChEBI" id="CHEBI:456216"/>
        <dbReference type="EC" id="2.7.11.23"/>
    </reaction>
</comment>
<evidence type="ECO:0000256" key="6">
    <source>
        <dbReference type="ARBA" id="ARBA00022777"/>
    </source>
</evidence>
<dbReference type="PANTHER" id="PTHR24056:SF546">
    <property type="entry name" value="CYCLIN-DEPENDENT KINASE 12"/>
    <property type="match status" value="1"/>
</dbReference>
<keyword evidence="4" id="KW-0808">Transferase</keyword>
<dbReference type="CDD" id="cd07840">
    <property type="entry name" value="STKc_CDK9_like"/>
    <property type="match status" value="1"/>
</dbReference>
<dbReference type="Gene3D" id="3.30.200.20">
    <property type="entry name" value="Phosphorylase Kinase, domain 1"/>
    <property type="match status" value="1"/>
</dbReference>